<protein>
    <recommendedName>
        <fullName evidence="3">MULE transposase domain-containing protein</fullName>
    </recommendedName>
</protein>
<dbReference type="Proteomes" id="UP000077315">
    <property type="component" value="Unassembled WGS sequence"/>
</dbReference>
<sequence>MKVSNFHKNGAFLVLWVSEWQKEFLENSEEWCIDSTHKTSKSFNTVAGKKPEDCFLFTIGVRNAITNKGLPAKRIMIDCRPIEIGAMEEVFGNSINILSCYWHINRAWEVNVKKHIKVQNSTHASNIACNIIHAVLSNMIHATTSVAYDTLYNKFLMKFGEYEDFILYFN</sequence>
<dbReference type="AlphaFoldDB" id="A0A162T8P2"/>
<evidence type="ECO:0008006" key="3">
    <source>
        <dbReference type="Google" id="ProtNLM"/>
    </source>
</evidence>
<dbReference type="EMBL" id="KV441042">
    <property type="protein sequence ID" value="OAD65053.1"/>
    <property type="molecule type" value="Genomic_DNA"/>
</dbReference>
<organism evidence="1 2">
    <name type="scientific">Phycomyces blakesleeanus (strain ATCC 8743b / DSM 1359 / FGSC 10004 / NBRC 33097 / NRRL 1555)</name>
    <dbReference type="NCBI Taxonomy" id="763407"/>
    <lineage>
        <taxon>Eukaryota</taxon>
        <taxon>Fungi</taxon>
        <taxon>Fungi incertae sedis</taxon>
        <taxon>Mucoromycota</taxon>
        <taxon>Mucoromycotina</taxon>
        <taxon>Mucoromycetes</taxon>
        <taxon>Mucorales</taxon>
        <taxon>Phycomycetaceae</taxon>
        <taxon>Phycomyces</taxon>
    </lineage>
</organism>
<dbReference type="GeneID" id="28998689"/>
<accession>A0A162T8P2</accession>
<evidence type="ECO:0000313" key="1">
    <source>
        <dbReference type="EMBL" id="OAD65053.1"/>
    </source>
</evidence>
<dbReference type="InParanoid" id="A0A162T8P2"/>
<dbReference type="RefSeq" id="XP_018283093.1">
    <property type="nucleotide sequence ID" value="XM_018437783.1"/>
</dbReference>
<dbReference type="STRING" id="763407.A0A162T8P2"/>
<reference evidence="2" key="1">
    <citation type="submission" date="2015-06" db="EMBL/GenBank/DDBJ databases">
        <title>Expansion of signal transduction pathways in fungi by whole-genome duplication.</title>
        <authorList>
            <consortium name="DOE Joint Genome Institute"/>
            <person name="Corrochano L.M."/>
            <person name="Kuo A."/>
            <person name="Marcet-Houben M."/>
            <person name="Polaino S."/>
            <person name="Salamov A."/>
            <person name="Villalobos J.M."/>
            <person name="Alvarez M.I."/>
            <person name="Avalos J."/>
            <person name="Benito E.P."/>
            <person name="Benoit I."/>
            <person name="Burger G."/>
            <person name="Camino L.P."/>
            <person name="Canovas D."/>
            <person name="Cerda-Olmedo E."/>
            <person name="Cheng J.-F."/>
            <person name="Dominguez A."/>
            <person name="Elias M."/>
            <person name="Eslava A.P."/>
            <person name="Glaser F."/>
            <person name="Grimwood J."/>
            <person name="Gutierrez G."/>
            <person name="Heitman J."/>
            <person name="Henrissat B."/>
            <person name="Iturriaga E.A."/>
            <person name="Lang B.F."/>
            <person name="Lavin J.L."/>
            <person name="Lee S."/>
            <person name="Li W."/>
            <person name="Lindquist E."/>
            <person name="Lopez-Garcia S."/>
            <person name="Luque E.M."/>
            <person name="Marcos A.T."/>
            <person name="Martin J."/>
            <person name="McCluskey K."/>
            <person name="Medina H.R."/>
            <person name="Miralles-Duran A."/>
            <person name="Miyazaki A."/>
            <person name="Munoz-Torres E."/>
            <person name="Oguiza J.A."/>
            <person name="Ohm R."/>
            <person name="Olmedo M."/>
            <person name="Orejas M."/>
            <person name="Ortiz-Castellanos L."/>
            <person name="Pisabarro A.G."/>
            <person name="Rodriguez-Romero J."/>
            <person name="Ruiz-Herrera J."/>
            <person name="Ruiz-Vazquez R."/>
            <person name="Sanz C."/>
            <person name="Schackwitz W."/>
            <person name="Schmutz J."/>
            <person name="Shahriari M."/>
            <person name="Shelest E."/>
            <person name="Silva-Franco F."/>
            <person name="Soanes D."/>
            <person name="Syed K."/>
            <person name="Tagua V.G."/>
            <person name="Talbot N.J."/>
            <person name="Thon M."/>
            <person name="De vries R.P."/>
            <person name="Wiebenga A."/>
            <person name="Yadav J.S."/>
            <person name="Braun E.L."/>
            <person name="Baker S."/>
            <person name="Garre V."/>
            <person name="Horwitz B."/>
            <person name="Torres-Martinez S."/>
            <person name="Idnurm A."/>
            <person name="Herrera-Estrella A."/>
            <person name="Gabaldon T."/>
            <person name="Grigoriev I.V."/>
        </authorList>
    </citation>
    <scope>NUCLEOTIDE SEQUENCE [LARGE SCALE GENOMIC DNA]</scope>
    <source>
        <strain evidence="2">NRRL 1555(-)</strain>
    </source>
</reference>
<name>A0A162T8P2_PHYB8</name>
<keyword evidence="2" id="KW-1185">Reference proteome</keyword>
<evidence type="ECO:0000313" key="2">
    <source>
        <dbReference type="Proteomes" id="UP000077315"/>
    </source>
</evidence>
<dbReference type="VEuPathDB" id="FungiDB:PHYBLDRAFT_176461"/>
<gene>
    <name evidence="1" type="ORF">PHYBLDRAFT_176461</name>
</gene>
<proteinExistence type="predicted"/>
<dbReference type="OrthoDB" id="2289232at2759"/>